<dbReference type="Pfam" id="PF24818">
    <property type="entry name" value="PH_TRF2_HOY1"/>
    <property type="match status" value="1"/>
</dbReference>
<feature type="compositionally biased region" description="Basic residues" evidence="1">
    <location>
        <begin position="348"/>
        <end position="357"/>
    </location>
</feature>
<keyword evidence="4" id="KW-1185">Reference proteome</keyword>
<evidence type="ECO:0000259" key="2">
    <source>
        <dbReference type="Pfam" id="PF24818"/>
    </source>
</evidence>
<dbReference type="InterPro" id="IPR057939">
    <property type="entry name" value="TRF2_HOY1_PH"/>
</dbReference>
<dbReference type="EMBL" id="OU466859">
    <property type="protein sequence ID" value="CAH2054939.1"/>
    <property type="molecule type" value="Genomic_DNA"/>
</dbReference>
<evidence type="ECO:0000313" key="4">
    <source>
        <dbReference type="Proteomes" id="UP000836841"/>
    </source>
</evidence>
<feature type="region of interest" description="Disordered" evidence="1">
    <location>
        <begin position="137"/>
        <end position="160"/>
    </location>
</feature>
<dbReference type="Proteomes" id="UP000836841">
    <property type="component" value="Chromosome 3"/>
</dbReference>
<feature type="compositionally biased region" description="Polar residues" evidence="1">
    <location>
        <begin position="323"/>
        <end position="339"/>
    </location>
</feature>
<feature type="compositionally biased region" description="Basic and acidic residues" evidence="1">
    <location>
        <begin position="1"/>
        <end position="10"/>
    </location>
</feature>
<evidence type="ECO:0000313" key="3">
    <source>
        <dbReference type="EMBL" id="CAH2054939.1"/>
    </source>
</evidence>
<organism evidence="3 4">
    <name type="scientific">Thlaspi arvense</name>
    <name type="common">Field penny-cress</name>
    <dbReference type="NCBI Taxonomy" id="13288"/>
    <lineage>
        <taxon>Eukaryota</taxon>
        <taxon>Viridiplantae</taxon>
        <taxon>Streptophyta</taxon>
        <taxon>Embryophyta</taxon>
        <taxon>Tracheophyta</taxon>
        <taxon>Spermatophyta</taxon>
        <taxon>Magnoliopsida</taxon>
        <taxon>eudicotyledons</taxon>
        <taxon>Gunneridae</taxon>
        <taxon>Pentapetalae</taxon>
        <taxon>rosids</taxon>
        <taxon>malvids</taxon>
        <taxon>Brassicales</taxon>
        <taxon>Brassicaceae</taxon>
        <taxon>Thlaspideae</taxon>
        <taxon>Thlaspi</taxon>
    </lineage>
</organism>
<dbReference type="AlphaFoldDB" id="A0AAU9S6J5"/>
<name>A0AAU9S6J5_THLAR</name>
<accession>A0AAU9S6J5</accession>
<reference evidence="3 4" key="1">
    <citation type="submission" date="2022-03" db="EMBL/GenBank/DDBJ databases">
        <authorList>
            <person name="Nunn A."/>
            <person name="Chopra R."/>
            <person name="Nunn A."/>
            <person name="Contreras Garrido A."/>
        </authorList>
    </citation>
    <scope>NUCLEOTIDE SEQUENCE [LARGE SCALE GENOMIC DNA]</scope>
</reference>
<feature type="region of interest" description="Disordered" evidence="1">
    <location>
        <begin position="316"/>
        <end position="357"/>
    </location>
</feature>
<feature type="compositionally biased region" description="Low complexity" evidence="1">
    <location>
        <begin position="142"/>
        <end position="156"/>
    </location>
</feature>
<protein>
    <recommendedName>
        <fullName evidence="2">TRF2/HOY1 PH-like domain-containing protein</fullName>
    </recommendedName>
</protein>
<feature type="domain" description="TRF2/HOY1 PH-like" evidence="2">
    <location>
        <begin position="164"/>
        <end position="285"/>
    </location>
</feature>
<proteinExistence type="predicted"/>
<dbReference type="PANTHER" id="PTHR33494">
    <property type="entry name" value="OS02G0793800 PROTEIN"/>
    <property type="match status" value="1"/>
</dbReference>
<sequence length="357" mass="38587">MVNQQDHEGSPTKQVPSMPQTLRSNLSPDQSSSTVASPPLGQNLPVDPSSSTALNLLTSSTTASLPLGPDIPVVHSSSTVASPPPNVNLSLGLGLITGAALPLGSSSSTGGVNRSLGLSITSAAASLGDDLSLGQPGGDPLVVASGSQVPSSSQNSRTPPRAINFQMNKISIGHWTQTAVHSPDLLARCYFVKKQFVWEIRDEEQTETGTKKQTKKMEINWGDVLSLQANDRTGCLEIELSKPPSFLKECAPRQALRWERVDHFSPNHPSSVCRRHKLYFDPGVLKTNYNKIIADSFWSRTLEVQFPSLPGSLFFEENPPVEDNSQNQLLGTQGTSQQDPQEDAKTGEKRKRREGKE</sequence>
<dbReference type="PANTHER" id="PTHR33494:SF5">
    <property type="entry name" value="F10A16.6 PROTEIN"/>
    <property type="match status" value="1"/>
</dbReference>
<evidence type="ECO:0000256" key="1">
    <source>
        <dbReference type="SAM" id="MobiDB-lite"/>
    </source>
</evidence>
<gene>
    <name evidence="3" type="ORF">TAV2_LOCUS8868</name>
</gene>
<feature type="region of interest" description="Disordered" evidence="1">
    <location>
        <begin position="1"/>
        <end position="52"/>
    </location>
</feature>
<feature type="compositionally biased region" description="Polar residues" evidence="1">
    <location>
        <begin position="11"/>
        <end position="36"/>
    </location>
</feature>